<organism evidence="2 3">
    <name type="scientific">Mytilus edulis</name>
    <name type="common">Blue mussel</name>
    <dbReference type="NCBI Taxonomy" id="6550"/>
    <lineage>
        <taxon>Eukaryota</taxon>
        <taxon>Metazoa</taxon>
        <taxon>Spiralia</taxon>
        <taxon>Lophotrochozoa</taxon>
        <taxon>Mollusca</taxon>
        <taxon>Bivalvia</taxon>
        <taxon>Autobranchia</taxon>
        <taxon>Pteriomorphia</taxon>
        <taxon>Mytilida</taxon>
        <taxon>Mytiloidea</taxon>
        <taxon>Mytilidae</taxon>
        <taxon>Mytilinae</taxon>
        <taxon>Mytilus</taxon>
    </lineage>
</organism>
<dbReference type="PANTHER" id="PTHR23098:SF16">
    <property type="entry name" value="REGULATORY PROTEIN ZESTE"/>
    <property type="match status" value="1"/>
</dbReference>
<dbReference type="Pfam" id="PF13873">
    <property type="entry name" value="Myb_DNA-bind_5"/>
    <property type="match status" value="1"/>
</dbReference>
<dbReference type="GO" id="GO:0005634">
    <property type="term" value="C:nucleus"/>
    <property type="evidence" value="ECO:0007669"/>
    <property type="project" value="TreeGrafter"/>
</dbReference>
<dbReference type="InterPro" id="IPR028002">
    <property type="entry name" value="Myb_DNA-bind_5"/>
</dbReference>
<dbReference type="EMBL" id="CAJPWZ010003296">
    <property type="protein sequence ID" value="CAG2256119.1"/>
    <property type="molecule type" value="Genomic_DNA"/>
</dbReference>
<proteinExistence type="predicted"/>
<keyword evidence="3" id="KW-1185">Reference proteome</keyword>
<feature type="domain" description="Myb/SANT-like DNA-binding" evidence="1">
    <location>
        <begin position="6"/>
        <end position="72"/>
    </location>
</feature>
<accession>A0A8S3VM81</accession>
<comment type="caution">
    <text evidence="2">The sequence shown here is derived from an EMBL/GenBank/DDBJ whole genome shotgun (WGS) entry which is preliminary data.</text>
</comment>
<gene>
    <name evidence="2" type="ORF">MEDL_67516</name>
</gene>
<dbReference type="Proteomes" id="UP000683360">
    <property type="component" value="Unassembled WGS sequence"/>
</dbReference>
<reference evidence="2" key="1">
    <citation type="submission" date="2021-03" db="EMBL/GenBank/DDBJ databases">
        <authorList>
            <person name="Bekaert M."/>
        </authorList>
    </citation>
    <scope>NUCLEOTIDE SEQUENCE</scope>
</reference>
<dbReference type="AlphaFoldDB" id="A0A8S3VM81"/>
<evidence type="ECO:0000313" key="3">
    <source>
        <dbReference type="Proteomes" id="UP000683360"/>
    </source>
</evidence>
<name>A0A8S3VM81_MYTED</name>
<sequence>MEVTKRKPNWSESELFALSATVNTNIDIIRGQFGPSLTSHDKTRTWTQVAESQCQQCHKKCCRLQKKMAGRKECHQEKEATRVTETRVTGGGPPPVCSFKPWETNVLQCLTRTQVEGIQGGVDTLEPCGLTSSTTCTAEVHMANSPEEEAVCEIEEASVPQENNDQELQEKFLKMEEDSNTKMEDYRRQKLLILERSAVAAEKMTEDLHNIYLSLAQTEIINVIPQ</sequence>
<evidence type="ECO:0000259" key="1">
    <source>
        <dbReference type="Pfam" id="PF13873"/>
    </source>
</evidence>
<dbReference type="OrthoDB" id="6147913at2759"/>
<evidence type="ECO:0000313" key="2">
    <source>
        <dbReference type="EMBL" id="CAG2256119.1"/>
    </source>
</evidence>
<dbReference type="PANTHER" id="PTHR23098">
    <property type="entry name" value="AGAP001331-PA-RELATED"/>
    <property type="match status" value="1"/>
</dbReference>
<protein>
    <recommendedName>
        <fullName evidence="1">Myb/SANT-like DNA-binding domain-containing protein</fullName>
    </recommendedName>
</protein>